<dbReference type="AlphaFoldDB" id="A0A1N6CNA6"/>
<dbReference type="Proteomes" id="UP000185192">
    <property type="component" value="Unassembled WGS sequence"/>
</dbReference>
<organism evidence="1 2">
    <name type="scientific">Parasphingorhabdus marina DSM 22363</name>
    <dbReference type="NCBI Taxonomy" id="1123272"/>
    <lineage>
        <taxon>Bacteria</taxon>
        <taxon>Pseudomonadati</taxon>
        <taxon>Pseudomonadota</taxon>
        <taxon>Alphaproteobacteria</taxon>
        <taxon>Sphingomonadales</taxon>
        <taxon>Sphingomonadaceae</taxon>
        <taxon>Parasphingorhabdus</taxon>
    </lineage>
</organism>
<protein>
    <submittedName>
        <fullName evidence="1">Uncharacterized protein</fullName>
    </submittedName>
</protein>
<dbReference type="RefSeq" id="WP_074203589.1">
    <property type="nucleotide sequence ID" value="NZ_FSQW01000001.1"/>
</dbReference>
<dbReference type="OrthoDB" id="7581221at2"/>
<dbReference type="STRING" id="1123272.SAMN02745824_0527"/>
<sequence>MILSALLLAAAPAAEPPMTVDEEIVVIGKRLEGISVLVGRTPEGKLTCSVDRTSGSTRLDKRLCKTAAKCVRDNSDNPVDAVIKSCIDQKKPKLLAQLRKEMRKERR</sequence>
<evidence type="ECO:0000313" key="2">
    <source>
        <dbReference type="Proteomes" id="UP000185192"/>
    </source>
</evidence>
<dbReference type="EMBL" id="FSQW01000001">
    <property type="protein sequence ID" value="SIN59987.1"/>
    <property type="molecule type" value="Genomic_DNA"/>
</dbReference>
<evidence type="ECO:0000313" key="1">
    <source>
        <dbReference type="EMBL" id="SIN59987.1"/>
    </source>
</evidence>
<accession>A0A1N6CNA6</accession>
<reference evidence="2" key="1">
    <citation type="submission" date="2016-11" db="EMBL/GenBank/DDBJ databases">
        <authorList>
            <person name="Varghese N."/>
            <person name="Submissions S."/>
        </authorList>
    </citation>
    <scope>NUCLEOTIDE SEQUENCE [LARGE SCALE GENOMIC DNA]</scope>
    <source>
        <strain evidence="2">DSM 22363</strain>
    </source>
</reference>
<name>A0A1N6CNA6_9SPHN</name>
<gene>
    <name evidence="1" type="ORF">SAMN02745824_0527</name>
</gene>
<proteinExistence type="predicted"/>
<keyword evidence="2" id="KW-1185">Reference proteome</keyword>